<evidence type="ECO:0000256" key="1">
    <source>
        <dbReference type="SAM" id="MobiDB-lite"/>
    </source>
</evidence>
<comment type="caution">
    <text evidence="2">The sequence shown here is derived from an EMBL/GenBank/DDBJ whole genome shotgun (WGS) entry which is preliminary data.</text>
</comment>
<gene>
    <name evidence="2" type="ORF">CDAR_397361</name>
</gene>
<accession>A0AAV4SZ20</accession>
<organism evidence="2 3">
    <name type="scientific">Caerostris darwini</name>
    <dbReference type="NCBI Taxonomy" id="1538125"/>
    <lineage>
        <taxon>Eukaryota</taxon>
        <taxon>Metazoa</taxon>
        <taxon>Ecdysozoa</taxon>
        <taxon>Arthropoda</taxon>
        <taxon>Chelicerata</taxon>
        <taxon>Arachnida</taxon>
        <taxon>Araneae</taxon>
        <taxon>Araneomorphae</taxon>
        <taxon>Entelegynae</taxon>
        <taxon>Araneoidea</taxon>
        <taxon>Araneidae</taxon>
        <taxon>Caerostris</taxon>
    </lineage>
</organism>
<protein>
    <submittedName>
        <fullName evidence="2">Uncharacterized protein</fullName>
    </submittedName>
</protein>
<evidence type="ECO:0000313" key="3">
    <source>
        <dbReference type="Proteomes" id="UP001054837"/>
    </source>
</evidence>
<feature type="region of interest" description="Disordered" evidence="1">
    <location>
        <begin position="1"/>
        <end position="25"/>
    </location>
</feature>
<dbReference type="EMBL" id="BPLQ01008710">
    <property type="protein sequence ID" value="GIY39040.1"/>
    <property type="molecule type" value="Genomic_DNA"/>
</dbReference>
<dbReference type="Proteomes" id="UP001054837">
    <property type="component" value="Unassembled WGS sequence"/>
</dbReference>
<dbReference type="AlphaFoldDB" id="A0AAV4SZ20"/>
<reference evidence="2 3" key="1">
    <citation type="submission" date="2021-06" db="EMBL/GenBank/DDBJ databases">
        <title>Caerostris darwini draft genome.</title>
        <authorList>
            <person name="Kono N."/>
            <person name="Arakawa K."/>
        </authorList>
    </citation>
    <scope>NUCLEOTIDE SEQUENCE [LARGE SCALE GENOMIC DNA]</scope>
</reference>
<name>A0AAV4SZ20_9ARAC</name>
<proteinExistence type="predicted"/>
<keyword evidence="3" id="KW-1185">Reference proteome</keyword>
<evidence type="ECO:0000313" key="2">
    <source>
        <dbReference type="EMBL" id="GIY39040.1"/>
    </source>
</evidence>
<sequence length="104" mass="11866">MKHSPRASPPEIVERNARNPPPSNIRMHPIHTVKCNPSPPPLFFFFFDSSLIRSKRFRNANVPRETRFIAAEKKMARQKHCTEQRAIGLGSCGIRSCSTRNVPI</sequence>